<dbReference type="Pfam" id="PF00887">
    <property type="entry name" value="ACBP"/>
    <property type="match status" value="1"/>
</dbReference>
<dbReference type="RefSeq" id="WP_164033062.1">
    <property type="nucleotide sequence ID" value="NZ_JAABOQ010000005.1"/>
</dbReference>
<dbReference type="GO" id="GO:0000062">
    <property type="term" value="F:fatty-acyl-CoA binding"/>
    <property type="evidence" value="ECO:0007669"/>
    <property type="project" value="InterPro"/>
</dbReference>
<dbReference type="Proteomes" id="UP000474296">
    <property type="component" value="Unassembled WGS sequence"/>
</dbReference>
<sequence>MNSDTLNTEFLNAVEALNNSEGPFPADFLLRAYAYYKRATQNQDRPGSKKPLVNAFKANAMLQIKDMSEDEAKQAYIELVGEYLKKK</sequence>
<gene>
    <name evidence="2" type="ORF">GWK10_14325</name>
</gene>
<accession>A0A6M0CKC4</accession>
<evidence type="ECO:0000313" key="3">
    <source>
        <dbReference type="Proteomes" id="UP000474296"/>
    </source>
</evidence>
<feature type="domain" description="ACB" evidence="1">
    <location>
        <begin position="6"/>
        <end position="87"/>
    </location>
</feature>
<dbReference type="Gene3D" id="1.20.80.10">
    <property type="match status" value="1"/>
</dbReference>
<organism evidence="2 3">
    <name type="scientific">Spongiivirga citrea</name>
    <dbReference type="NCBI Taxonomy" id="1481457"/>
    <lineage>
        <taxon>Bacteria</taxon>
        <taxon>Pseudomonadati</taxon>
        <taxon>Bacteroidota</taxon>
        <taxon>Flavobacteriia</taxon>
        <taxon>Flavobacteriales</taxon>
        <taxon>Flavobacteriaceae</taxon>
        <taxon>Spongiivirga</taxon>
    </lineage>
</organism>
<dbReference type="SUPFAM" id="SSF47027">
    <property type="entry name" value="Acyl-CoA binding protein"/>
    <property type="match status" value="1"/>
</dbReference>
<comment type="caution">
    <text evidence="2">The sequence shown here is derived from an EMBL/GenBank/DDBJ whole genome shotgun (WGS) entry which is preliminary data.</text>
</comment>
<protein>
    <submittedName>
        <fullName evidence="2">Acyl-CoA-binding protein</fullName>
    </submittedName>
</protein>
<reference evidence="2 3" key="1">
    <citation type="submission" date="2020-01" db="EMBL/GenBank/DDBJ databases">
        <title>Spongiivirga citrea KCTC 32990T.</title>
        <authorList>
            <person name="Wang G."/>
        </authorList>
    </citation>
    <scope>NUCLEOTIDE SEQUENCE [LARGE SCALE GENOMIC DNA]</scope>
    <source>
        <strain evidence="2 3">KCTC 32990</strain>
    </source>
</reference>
<dbReference type="InterPro" id="IPR014352">
    <property type="entry name" value="FERM/acyl-CoA-bd_prot_sf"/>
</dbReference>
<dbReference type="EMBL" id="JAABOQ010000005">
    <property type="protein sequence ID" value="NER18395.1"/>
    <property type="molecule type" value="Genomic_DNA"/>
</dbReference>
<dbReference type="InterPro" id="IPR000582">
    <property type="entry name" value="Acyl-CoA-binding_protein"/>
</dbReference>
<evidence type="ECO:0000313" key="2">
    <source>
        <dbReference type="EMBL" id="NER18395.1"/>
    </source>
</evidence>
<proteinExistence type="predicted"/>
<dbReference type="PROSITE" id="PS51228">
    <property type="entry name" value="ACB_2"/>
    <property type="match status" value="1"/>
</dbReference>
<dbReference type="AlphaFoldDB" id="A0A6M0CKC4"/>
<dbReference type="InterPro" id="IPR035984">
    <property type="entry name" value="Acyl-CoA-binding_sf"/>
</dbReference>
<keyword evidence="3" id="KW-1185">Reference proteome</keyword>
<name>A0A6M0CKC4_9FLAO</name>
<evidence type="ECO:0000259" key="1">
    <source>
        <dbReference type="PROSITE" id="PS51228"/>
    </source>
</evidence>